<sequence length="294" mass="34512">TCQQKVSVLNPGSNQLMNLNLGVCETYQRAGETWYKCEHSQKFSSSRDMWWFFVISRFKLHSLQLLHSTYKLYVSSVIIWWIHLLAYVVAYGHYARTGYRLDTLTSAGRLFSLISIGIFILMLLLLANGYSVVIGKLKKKIKILVVLAIVFYYVATFFFVVVEGRAFDRGLVLYIYDFWPGYCLLIIRGICFFIFMLMLIFMLKKHRKKRRFYVPFAFFYTLWFWAGPVVILLAMFVMDDWAREKVVHGIEQAVMFFGHIFFLVLTRPTQASSNFPYTIKTSQVSFNINKSYLV</sequence>
<feature type="transmembrane region" description="Helical" evidence="1">
    <location>
        <begin position="72"/>
        <end position="90"/>
    </location>
</feature>
<protein>
    <recommendedName>
        <fullName evidence="2">GPR180/TMEM145 transmembrane domain-containing protein</fullName>
    </recommendedName>
</protein>
<dbReference type="PANTHER" id="PTHR23252">
    <property type="entry name" value="INTIMAL THICKNESS RECEPTOR-RELATED"/>
    <property type="match status" value="1"/>
</dbReference>
<accession>A0AA88YWC2</accession>
<feature type="transmembrane region" description="Helical" evidence="1">
    <location>
        <begin position="249"/>
        <end position="266"/>
    </location>
</feature>
<dbReference type="GO" id="GO:0007186">
    <property type="term" value="P:G protein-coupled receptor signaling pathway"/>
    <property type="evidence" value="ECO:0007669"/>
    <property type="project" value="InterPro"/>
</dbReference>
<dbReference type="Pfam" id="PF10192">
    <property type="entry name" value="GPR180-TMEM145_TM"/>
    <property type="match status" value="1"/>
</dbReference>
<dbReference type="PANTHER" id="PTHR23252:SF24">
    <property type="entry name" value="TRANSMEMBRANE PROTEIN 145"/>
    <property type="match status" value="1"/>
</dbReference>
<keyword evidence="1" id="KW-0812">Transmembrane</keyword>
<feature type="transmembrane region" description="Helical" evidence="1">
    <location>
        <begin position="213"/>
        <end position="237"/>
    </location>
</feature>
<evidence type="ECO:0000313" key="4">
    <source>
        <dbReference type="Proteomes" id="UP001186944"/>
    </source>
</evidence>
<proteinExistence type="predicted"/>
<evidence type="ECO:0000313" key="3">
    <source>
        <dbReference type="EMBL" id="KAK3107887.1"/>
    </source>
</evidence>
<name>A0AA88YWC2_PINIB</name>
<feature type="transmembrane region" description="Helical" evidence="1">
    <location>
        <begin position="110"/>
        <end position="131"/>
    </location>
</feature>
<evidence type="ECO:0000259" key="2">
    <source>
        <dbReference type="Pfam" id="PF10192"/>
    </source>
</evidence>
<feature type="transmembrane region" description="Helical" evidence="1">
    <location>
        <begin position="143"/>
        <end position="167"/>
    </location>
</feature>
<keyword evidence="4" id="KW-1185">Reference proteome</keyword>
<dbReference type="EMBL" id="VSWD01000002">
    <property type="protein sequence ID" value="KAK3107887.1"/>
    <property type="molecule type" value="Genomic_DNA"/>
</dbReference>
<dbReference type="InterPro" id="IPR019336">
    <property type="entry name" value="GPR180/TMEM145_TM"/>
</dbReference>
<dbReference type="GO" id="GO:0016020">
    <property type="term" value="C:membrane"/>
    <property type="evidence" value="ECO:0007669"/>
    <property type="project" value="UniProtKB-SubCell"/>
</dbReference>
<feature type="transmembrane region" description="Helical" evidence="1">
    <location>
        <begin position="179"/>
        <end position="201"/>
    </location>
</feature>
<dbReference type="GO" id="GO:0019236">
    <property type="term" value="P:response to pheromone"/>
    <property type="evidence" value="ECO:0007669"/>
    <property type="project" value="InterPro"/>
</dbReference>
<feature type="non-terminal residue" evidence="3">
    <location>
        <position position="1"/>
    </location>
</feature>
<feature type="domain" description="GPR180/TMEM145 transmembrane" evidence="2">
    <location>
        <begin position="59"/>
        <end position="262"/>
    </location>
</feature>
<keyword evidence="1" id="KW-1133">Transmembrane helix</keyword>
<dbReference type="Proteomes" id="UP001186944">
    <property type="component" value="Unassembled WGS sequence"/>
</dbReference>
<comment type="caution">
    <text evidence="3">The sequence shown here is derived from an EMBL/GenBank/DDBJ whole genome shotgun (WGS) entry which is preliminary data.</text>
</comment>
<keyword evidence="1" id="KW-0472">Membrane</keyword>
<reference evidence="3" key="1">
    <citation type="submission" date="2019-08" db="EMBL/GenBank/DDBJ databases">
        <title>The improved chromosome-level genome for the pearl oyster Pinctada fucata martensii using PacBio sequencing and Hi-C.</title>
        <authorList>
            <person name="Zheng Z."/>
        </authorList>
    </citation>
    <scope>NUCLEOTIDE SEQUENCE</scope>
    <source>
        <strain evidence="3">ZZ-2019</strain>
        <tissue evidence="3">Adductor muscle</tissue>
    </source>
</reference>
<evidence type="ECO:0000256" key="1">
    <source>
        <dbReference type="SAM" id="Phobius"/>
    </source>
</evidence>
<gene>
    <name evidence="3" type="ORF">FSP39_024447</name>
</gene>
<organism evidence="3 4">
    <name type="scientific">Pinctada imbricata</name>
    <name type="common">Atlantic pearl-oyster</name>
    <name type="synonym">Pinctada martensii</name>
    <dbReference type="NCBI Taxonomy" id="66713"/>
    <lineage>
        <taxon>Eukaryota</taxon>
        <taxon>Metazoa</taxon>
        <taxon>Spiralia</taxon>
        <taxon>Lophotrochozoa</taxon>
        <taxon>Mollusca</taxon>
        <taxon>Bivalvia</taxon>
        <taxon>Autobranchia</taxon>
        <taxon>Pteriomorphia</taxon>
        <taxon>Pterioida</taxon>
        <taxon>Pterioidea</taxon>
        <taxon>Pteriidae</taxon>
        <taxon>Pinctada</taxon>
    </lineage>
</organism>
<dbReference type="AlphaFoldDB" id="A0AA88YWC2"/>
<dbReference type="InterPro" id="IPR047831">
    <property type="entry name" value="GPR180/TMEM145"/>
</dbReference>